<dbReference type="OrthoDB" id="5908at2157"/>
<evidence type="ECO:0000256" key="7">
    <source>
        <dbReference type="HAMAP-Rule" id="MF_00534"/>
    </source>
</evidence>
<keyword evidence="6 7" id="KW-0030">Aminoacyl-tRNA synthetase</keyword>
<dbReference type="GO" id="GO:0004816">
    <property type="term" value="F:asparagine-tRNA ligase activity"/>
    <property type="evidence" value="ECO:0007669"/>
    <property type="project" value="UniProtKB-UniRule"/>
</dbReference>
<dbReference type="SUPFAM" id="SSF55681">
    <property type="entry name" value="Class II aaRS and biotin synthetases"/>
    <property type="match status" value="1"/>
</dbReference>
<dbReference type="STRING" id="1609559.TQ32_00615"/>
<dbReference type="GeneID" id="28490287"/>
<dbReference type="PRINTS" id="PR01042">
    <property type="entry name" value="TRNASYNTHASP"/>
</dbReference>
<evidence type="ECO:0000256" key="1">
    <source>
        <dbReference type="ARBA" id="ARBA00008226"/>
    </source>
</evidence>
<dbReference type="InterPro" id="IPR004364">
    <property type="entry name" value="Aa-tRNA-synt_II"/>
</dbReference>
<comment type="catalytic activity">
    <reaction evidence="7">
        <text>tRNA(Asn) + L-asparagine + ATP = L-asparaginyl-tRNA(Asn) + AMP + diphosphate + H(+)</text>
        <dbReference type="Rhea" id="RHEA:11180"/>
        <dbReference type="Rhea" id="RHEA-COMP:9659"/>
        <dbReference type="Rhea" id="RHEA-COMP:9674"/>
        <dbReference type="ChEBI" id="CHEBI:15378"/>
        <dbReference type="ChEBI" id="CHEBI:30616"/>
        <dbReference type="ChEBI" id="CHEBI:33019"/>
        <dbReference type="ChEBI" id="CHEBI:58048"/>
        <dbReference type="ChEBI" id="CHEBI:78442"/>
        <dbReference type="ChEBI" id="CHEBI:78515"/>
        <dbReference type="ChEBI" id="CHEBI:456215"/>
        <dbReference type="EC" id="6.1.1.22"/>
    </reaction>
</comment>
<dbReference type="HAMAP" id="MF_00534">
    <property type="entry name" value="Asn_tRNA_synth"/>
    <property type="match status" value="1"/>
</dbReference>
<dbReference type="InterPro" id="IPR006195">
    <property type="entry name" value="aa-tRNA-synth_II"/>
</dbReference>
<dbReference type="NCBIfam" id="TIGR00457">
    <property type="entry name" value="asnS"/>
    <property type="match status" value="1"/>
</dbReference>
<evidence type="ECO:0000256" key="3">
    <source>
        <dbReference type="ARBA" id="ARBA00022741"/>
    </source>
</evidence>
<dbReference type="AlphaFoldDB" id="A0A127B705"/>
<dbReference type="Gene3D" id="3.30.930.10">
    <property type="entry name" value="Bira Bifunctional Protein, Domain 2"/>
    <property type="match status" value="1"/>
</dbReference>
<dbReference type="GO" id="GO:0005524">
    <property type="term" value="F:ATP binding"/>
    <property type="evidence" value="ECO:0007669"/>
    <property type="project" value="UniProtKB-UniRule"/>
</dbReference>
<dbReference type="Pfam" id="PF01336">
    <property type="entry name" value="tRNA_anti-codon"/>
    <property type="match status" value="1"/>
</dbReference>
<dbReference type="EC" id="6.1.1.22" evidence="7"/>
<reference evidence="9 10" key="2">
    <citation type="journal article" date="2016" name="Int. J. Syst. Evol. Microbiol.">
        <title>Pyrococcus kukulkanii sp. nov., a hyperthermophilic, piezophilic archaeon isolated from a deep-sea hydrothermal vent.</title>
        <authorList>
            <person name="Callac N."/>
            <person name="Oger P."/>
            <person name="Lesongeur F."/>
            <person name="Rattray J.E."/>
            <person name="Vannier P."/>
            <person name="Michoud G."/>
            <person name="Beauverger M."/>
            <person name="Gayet N."/>
            <person name="Rouxel O."/>
            <person name="Jebbar M."/>
            <person name="Godfroy A."/>
        </authorList>
    </citation>
    <scope>NUCLEOTIDE SEQUENCE [LARGE SCALE GENOMIC DNA]</scope>
    <source>
        <strain evidence="9 10">NCB100</strain>
    </source>
</reference>
<evidence type="ECO:0000313" key="9">
    <source>
        <dbReference type="EMBL" id="AMM53161.1"/>
    </source>
</evidence>
<dbReference type="SUPFAM" id="SSF50249">
    <property type="entry name" value="Nucleic acid-binding proteins"/>
    <property type="match status" value="1"/>
</dbReference>
<dbReference type="PROSITE" id="PS50862">
    <property type="entry name" value="AA_TRNA_LIGASE_II"/>
    <property type="match status" value="1"/>
</dbReference>
<dbReference type="InterPro" id="IPR002312">
    <property type="entry name" value="Asp/Asn-tRNA-synth_IIb"/>
</dbReference>
<dbReference type="NCBIfam" id="NF003483">
    <property type="entry name" value="PRK05159.1"/>
    <property type="match status" value="1"/>
</dbReference>
<accession>A0A127B705</accession>
<dbReference type="Proteomes" id="UP000070587">
    <property type="component" value="Chromosome"/>
</dbReference>
<dbReference type="NCBIfam" id="NF003037">
    <property type="entry name" value="PRK03932.1"/>
    <property type="match status" value="1"/>
</dbReference>
<dbReference type="RefSeq" id="WP_068320039.1">
    <property type="nucleotide sequence ID" value="NZ_CP010835.1"/>
</dbReference>
<evidence type="ECO:0000313" key="10">
    <source>
        <dbReference type="Proteomes" id="UP000070587"/>
    </source>
</evidence>
<keyword evidence="4 7" id="KW-0067">ATP-binding</keyword>
<keyword evidence="7" id="KW-0963">Cytoplasm</keyword>
<evidence type="ECO:0000259" key="8">
    <source>
        <dbReference type="PROSITE" id="PS50862"/>
    </source>
</evidence>
<dbReference type="GO" id="GO:0003676">
    <property type="term" value="F:nucleic acid binding"/>
    <property type="evidence" value="ECO:0007669"/>
    <property type="project" value="InterPro"/>
</dbReference>
<comment type="subcellular location">
    <subcellularLocation>
        <location evidence="7">Cytoplasm</location>
    </subcellularLocation>
</comment>
<dbReference type="Pfam" id="PF00152">
    <property type="entry name" value="tRNA-synt_2"/>
    <property type="match status" value="1"/>
</dbReference>
<dbReference type="PATRIC" id="fig|1609559.3.peg.126"/>
<dbReference type="KEGG" id="pyc:TQ32_00615"/>
<keyword evidence="3 7" id="KW-0547">Nucleotide-binding</keyword>
<dbReference type="GO" id="GO:0006421">
    <property type="term" value="P:asparaginyl-tRNA aminoacylation"/>
    <property type="evidence" value="ECO:0007669"/>
    <property type="project" value="UniProtKB-UniRule"/>
</dbReference>
<keyword evidence="2 7" id="KW-0436">Ligase</keyword>
<reference evidence="10" key="1">
    <citation type="submission" date="2015-02" db="EMBL/GenBank/DDBJ databases">
        <title>Pyrococcus kukulkanii sp. nov., a novel hyperthermophilic archaeon isolated from a deep-sea hydrothermal vent at the Guaymas Basin.</title>
        <authorList>
            <person name="Oger P.M."/>
            <person name="Callac N."/>
            <person name="Jebbar M."/>
            <person name="Godfroy A."/>
        </authorList>
    </citation>
    <scope>NUCLEOTIDE SEQUENCE [LARGE SCALE GENOMIC DNA]</scope>
    <source>
        <strain evidence="10">NCB100</strain>
    </source>
</reference>
<organism evidence="9 10">
    <name type="scientific">Pyrococcus kukulkanii</name>
    <dbReference type="NCBI Taxonomy" id="1609559"/>
    <lineage>
        <taxon>Archaea</taxon>
        <taxon>Methanobacteriati</taxon>
        <taxon>Methanobacteriota</taxon>
        <taxon>Thermococci</taxon>
        <taxon>Thermococcales</taxon>
        <taxon>Thermococcaceae</taxon>
        <taxon>Pyrococcus</taxon>
    </lineage>
</organism>
<evidence type="ECO:0000256" key="2">
    <source>
        <dbReference type="ARBA" id="ARBA00022598"/>
    </source>
</evidence>
<dbReference type="CDD" id="cd04319">
    <property type="entry name" value="PhAsnRS_like_N"/>
    <property type="match status" value="1"/>
</dbReference>
<evidence type="ECO:0000256" key="6">
    <source>
        <dbReference type="ARBA" id="ARBA00023146"/>
    </source>
</evidence>
<dbReference type="PANTHER" id="PTHR22594">
    <property type="entry name" value="ASPARTYL/LYSYL-TRNA SYNTHETASE"/>
    <property type="match status" value="1"/>
</dbReference>
<evidence type="ECO:0000256" key="5">
    <source>
        <dbReference type="ARBA" id="ARBA00022917"/>
    </source>
</evidence>
<dbReference type="CDD" id="cd00776">
    <property type="entry name" value="AsxRS_core"/>
    <property type="match status" value="1"/>
</dbReference>
<dbReference type="InterPro" id="IPR004365">
    <property type="entry name" value="NA-bd_OB_tRNA"/>
</dbReference>
<evidence type="ECO:0000256" key="4">
    <source>
        <dbReference type="ARBA" id="ARBA00022840"/>
    </source>
</evidence>
<keyword evidence="5 7" id="KW-0648">Protein biosynthesis</keyword>
<dbReference type="InterPro" id="IPR012340">
    <property type="entry name" value="NA-bd_OB-fold"/>
</dbReference>
<dbReference type="InterPro" id="IPR045864">
    <property type="entry name" value="aa-tRNA-synth_II/BPL/LPL"/>
</dbReference>
<dbReference type="Gene3D" id="2.40.50.140">
    <property type="entry name" value="Nucleic acid-binding proteins"/>
    <property type="match status" value="1"/>
</dbReference>
<proteinExistence type="inferred from homology"/>
<feature type="domain" description="Aminoacyl-transfer RNA synthetases class-II family profile" evidence="8">
    <location>
        <begin position="135"/>
        <end position="426"/>
    </location>
</feature>
<dbReference type="InterPro" id="IPR004522">
    <property type="entry name" value="Asn-tRNA-ligase"/>
</dbReference>
<sequence length="434" mass="50250">MIEKTYCEEVKPELDGQRVKLAGWVYSNMRVGKKIFLWIRDSTGIVQTVIAKNVVGEEVFEKAKKLGRESSVIVEGIVKADERAPGGAEVHVEKLEVIQAVSEFPIPENPEQASPELLLDYRHLHIRTPKVSAIMKVKETLIMAAREWLLKNGWHEVFPPILVTGAVEGGATLFKLKYFDKYAYLSQSAQLYLEAAIFGLEKVWSLTPSFRAEKSRTRRHLTEFWHLELEGAWMDLWDIMKVEEELVSYMVQRTLELRKNEIEMFRDDLTTLKNTEPPFPRISYDEAIEILQSKGVKIEWGDDMGADEERVLTEEFDRPFFVYGYPKHIKAFYMKEDPQDPRKVLAADMLAPEGYGEIIGGSEREDNYDKLVQRIIEEGMDPKDYEWYLDLRKYGSVPHSGFGLGVERLVAWVLKLDHIRWATLFPRTPARIYP</sequence>
<comment type="similarity">
    <text evidence="1 7">Belongs to the class-II aminoacyl-tRNA synthetase family.</text>
</comment>
<gene>
    <name evidence="7" type="primary">asnS</name>
    <name evidence="9" type="ORF">TQ32_00615</name>
</gene>
<dbReference type="PANTHER" id="PTHR22594:SF34">
    <property type="entry name" value="ASPARAGINE--TRNA LIGASE, MITOCHONDRIAL-RELATED"/>
    <property type="match status" value="1"/>
</dbReference>
<dbReference type="EMBL" id="CP010835">
    <property type="protein sequence ID" value="AMM53161.1"/>
    <property type="molecule type" value="Genomic_DNA"/>
</dbReference>
<protein>
    <recommendedName>
        <fullName evidence="7">Asparagine--tRNA ligase</fullName>
        <ecNumber evidence="7">6.1.1.22</ecNumber>
    </recommendedName>
    <alternativeName>
        <fullName evidence="7">Asparaginyl-tRNA synthetase</fullName>
        <shortName evidence="7">AsnRS</shortName>
    </alternativeName>
</protein>
<dbReference type="GO" id="GO:0005737">
    <property type="term" value="C:cytoplasm"/>
    <property type="evidence" value="ECO:0007669"/>
    <property type="project" value="UniProtKB-SubCell"/>
</dbReference>
<name>A0A127B705_9EURY</name>